<dbReference type="Pfam" id="PF14333">
    <property type="entry name" value="DUF4389"/>
    <property type="match status" value="1"/>
</dbReference>
<keyword evidence="2" id="KW-1133">Transmembrane helix</keyword>
<accession>A8LI06</accession>
<feature type="compositionally biased region" description="Basic and acidic residues" evidence="1">
    <location>
        <begin position="1"/>
        <end position="20"/>
    </location>
</feature>
<organism evidence="3 4">
    <name type="scientific">Dinoroseobacter shibae (strain DSM 16493 / NCIMB 14021 / DFL 12)</name>
    <dbReference type="NCBI Taxonomy" id="398580"/>
    <lineage>
        <taxon>Bacteria</taxon>
        <taxon>Pseudomonadati</taxon>
        <taxon>Pseudomonadota</taxon>
        <taxon>Alphaproteobacteria</taxon>
        <taxon>Rhodobacterales</taxon>
        <taxon>Roseobacteraceae</taxon>
        <taxon>Dinoroseobacter</taxon>
    </lineage>
</organism>
<dbReference type="AlphaFoldDB" id="A8LI06"/>
<feature type="region of interest" description="Disordered" evidence="1">
    <location>
        <begin position="1"/>
        <end position="21"/>
    </location>
</feature>
<keyword evidence="4" id="KW-1185">Reference proteome</keyword>
<evidence type="ECO:0000313" key="4">
    <source>
        <dbReference type="Proteomes" id="UP000006833"/>
    </source>
</evidence>
<dbReference type="eggNOG" id="ENOG5032S4F">
    <property type="taxonomic scope" value="Bacteria"/>
</dbReference>
<dbReference type="STRING" id="398580.Dshi_2607"/>
<sequence>MTDDDKVTGRLHGEQPDPGKPDGLFLRLIYMVLIAVMLSLGQTVLTVLTVIQFVIMLVSGGKPNPRLAEVGTDLGIWIAKAARHQTAASEVKPWPWTELD</sequence>
<dbReference type="InterPro" id="IPR025498">
    <property type="entry name" value="DUF4389"/>
</dbReference>
<dbReference type="Proteomes" id="UP000006833">
    <property type="component" value="Chromosome"/>
</dbReference>
<keyword evidence="2" id="KW-0812">Transmembrane</keyword>
<protein>
    <recommendedName>
        <fullName evidence="5">DUF4389 domain-containing protein</fullName>
    </recommendedName>
</protein>
<proteinExistence type="predicted"/>
<reference evidence="4" key="1">
    <citation type="journal article" date="2010" name="ISME J.">
        <title>The complete genome sequence of the algal symbiont Dinoroseobacter shibae: a hitchhiker's guide to life in the sea.</title>
        <authorList>
            <person name="Wagner-Dobler I."/>
            <person name="Ballhausen B."/>
            <person name="Berger M."/>
            <person name="Brinkhoff T."/>
            <person name="Buchholz I."/>
            <person name="Bunk B."/>
            <person name="Cypionka H."/>
            <person name="Daniel R."/>
            <person name="Drepper T."/>
            <person name="Gerdts G."/>
            <person name="Hahnke S."/>
            <person name="Han C."/>
            <person name="Jahn D."/>
            <person name="Kalhoefer D."/>
            <person name="Kiss H."/>
            <person name="Klenk H.P."/>
            <person name="Kyrpides N."/>
            <person name="Liebl W."/>
            <person name="Liesegang H."/>
            <person name="Meincke L."/>
            <person name="Pati A."/>
            <person name="Petersen J."/>
            <person name="Piekarski T."/>
            <person name="Pommerenke C."/>
            <person name="Pradella S."/>
            <person name="Pukall R."/>
            <person name="Rabus R."/>
            <person name="Stackebrandt E."/>
            <person name="Thole S."/>
            <person name="Thompson L."/>
            <person name="Tielen P."/>
            <person name="Tomasch J."/>
            <person name="von Jan M."/>
            <person name="Wanphrut N."/>
            <person name="Wichels A."/>
            <person name="Zech H."/>
            <person name="Simon M."/>
        </authorList>
    </citation>
    <scope>NUCLEOTIDE SEQUENCE [LARGE SCALE GENOMIC DNA]</scope>
    <source>
        <strain evidence="4">DSM 16493 / NCIMB 14021 / DFL 12</strain>
    </source>
</reference>
<evidence type="ECO:0000313" key="3">
    <source>
        <dbReference type="EMBL" id="ABV94340.1"/>
    </source>
</evidence>
<name>A8LI06_DINSH</name>
<keyword evidence="2" id="KW-0472">Membrane</keyword>
<gene>
    <name evidence="3" type="ordered locus">Dshi_2607</name>
</gene>
<dbReference type="OrthoDB" id="7933712at2"/>
<evidence type="ECO:0000256" key="1">
    <source>
        <dbReference type="SAM" id="MobiDB-lite"/>
    </source>
</evidence>
<dbReference type="RefSeq" id="WP_012179268.1">
    <property type="nucleotide sequence ID" value="NC_009952.1"/>
</dbReference>
<evidence type="ECO:0008006" key="5">
    <source>
        <dbReference type="Google" id="ProtNLM"/>
    </source>
</evidence>
<evidence type="ECO:0000256" key="2">
    <source>
        <dbReference type="SAM" id="Phobius"/>
    </source>
</evidence>
<dbReference type="KEGG" id="dsh:Dshi_2607"/>
<feature type="transmembrane region" description="Helical" evidence="2">
    <location>
        <begin position="28"/>
        <end position="58"/>
    </location>
</feature>
<dbReference type="HOGENOM" id="CLU_147995_2_0_5"/>
<dbReference type="EMBL" id="CP000830">
    <property type="protein sequence ID" value="ABV94340.1"/>
    <property type="molecule type" value="Genomic_DNA"/>
</dbReference>